<evidence type="ECO:0000313" key="6">
    <source>
        <dbReference type="Proteomes" id="UP000435112"/>
    </source>
</evidence>
<comment type="caution">
    <text evidence="3">The sequence shown here is derived from an EMBL/GenBank/DDBJ whole genome shotgun (WGS) entry which is preliminary data.</text>
</comment>
<reference evidence="5 6" key="1">
    <citation type="submission" date="2018-09" db="EMBL/GenBank/DDBJ databases">
        <title>Genomic investigation of the strawberry pathogen Phytophthora fragariae indicates pathogenicity is determined by transcriptional variation in three key races.</title>
        <authorList>
            <person name="Adams T.M."/>
            <person name="Armitage A.D."/>
            <person name="Sobczyk M.K."/>
            <person name="Bates H.J."/>
            <person name="Dunwell J.M."/>
            <person name="Nellist C.F."/>
            <person name="Harrison R.J."/>
        </authorList>
    </citation>
    <scope>NUCLEOTIDE SEQUENCE [LARGE SCALE GENOMIC DNA]</scope>
    <source>
        <strain evidence="4 5">SCRP249</strain>
        <strain evidence="3 6">SCRP324</strain>
    </source>
</reference>
<dbReference type="InterPro" id="IPR029442">
    <property type="entry name" value="GyrI-like"/>
</dbReference>
<accession>A0A6A3IN56</accession>
<dbReference type="InterPro" id="IPR010499">
    <property type="entry name" value="AraC_E-bd"/>
</dbReference>
<evidence type="ECO:0000256" key="1">
    <source>
        <dbReference type="SAM" id="MobiDB-lite"/>
    </source>
</evidence>
<feature type="domain" description="AraC effector-binding" evidence="2">
    <location>
        <begin position="4"/>
        <end position="157"/>
    </location>
</feature>
<organism evidence="3 6">
    <name type="scientific">Phytophthora rubi</name>
    <dbReference type="NCBI Taxonomy" id="129364"/>
    <lineage>
        <taxon>Eukaryota</taxon>
        <taxon>Sar</taxon>
        <taxon>Stramenopiles</taxon>
        <taxon>Oomycota</taxon>
        <taxon>Peronosporomycetes</taxon>
        <taxon>Peronosporales</taxon>
        <taxon>Peronosporaceae</taxon>
        <taxon>Phytophthora</taxon>
    </lineage>
</organism>
<dbReference type="EMBL" id="QXFU01002624">
    <property type="protein sequence ID" value="KAE8983487.1"/>
    <property type="molecule type" value="Genomic_DNA"/>
</dbReference>
<evidence type="ECO:0000313" key="3">
    <source>
        <dbReference type="EMBL" id="KAE8983487.1"/>
    </source>
</evidence>
<proteinExistence type="predicted"/>
<dbReference type="Proteomes" id="UP000429607">
    <property type="component" value="Unassembled WGS sequence"/>
</dbReference>
<evidence type="ECO:0000259" key="2">
    <source>
        <dbReference type="SMART" id="SM00871"/>
    </source>
</evidence>
<feature type="region of interest" description="Disordered" evidence="1">
    <location>
        <begin position="136"/>
        <end position="157"/>
    </location>
</feature>
<dbReference type="Gene3D" id="3.20.80.10">
    <property type="entry name" value="Regulatory factor, effector binding domain"/>
    <property type="match status" value="1"/>
</dbReference>
<dbReference type="OrthoDB" id="58441at2759"/>
<dbReference type="AlphaFoldDB" id="A0A6A3IN56"/>
<protein>
    <recommendedName>
        <fullName evidence="2">AraC effector-binding domain-containing protein</fullName>
    </recommendedName>
</protein>
<gene>
    <name evidence="4" type="ORF">PR001_g22654</name>
    <name evidence="3" type="ORF">PR002_g23244</name>
</gene>
<evidence type="ECO:0000313" key="5">
    <source>
        <dbReference type="Proteomes" id="UP000429607"/>
    </source>
</evidence>
<dbReference type="Proteomes" id="UP000435112">
    <property type="component" value="Unassembled WGS sequence"/>
</dbReference>
<dbReference type="EMBL" id="QXFV01002552">
    <property type="protein sequence ID" value="KAE8986235.1"/>
    <property type="molecule type" value="Genomic_DNA"/>
</dbReference>
<evidence type="ECO:0000313" key="4">
    <source>
        <dbReference type="EMBL" id="KAE8986235.1"/>
    </source>
</evidence>
<sequence length="157" mass="17009">MATQPPTIKSLPAVRVLSLRSVLPSYLAQGDLWQKLFAFVKAHDVAITGPTFAINFTQDGRQTDVEVEVCAPIASDAHVPQDGPFSVRDVPGVPKAAVMVYVGPCEGYFKAYGTFFGWIGSEKLTPAGPSREVYVKRPTGNEEEDKESVTEIQLPVA</sequence>
<dbReference type="Pfam" id="PF06445">
    <property type="entry name" value="GyrI-like"/>
    <property type="match status" value="1"/>
</dbReference>
<dbReference type="SMART" id="SM00871">
    <property type="entry name" value="AraC_E_bind"/>
    <property type="match status" value="1"/>
</dbReference>
<dbReference type="InterPro" id="IPR011256">
    <property type="entry name" value="Reg_factor_effector_dom_sf"/>
</dbReference>
<name>A0A6A3IN56_9STRA</name>
<dbReference type="SUPFAM" id="SSF55136">
    <property type="entry name" value="Probable bacterial effector-binding domain"/>
    <property type="match status" value="1"/>
</dbReference>